<protein>
    <recommendedName>
        <fullName evidence="7">Hemerythrin-like domain-containing protein</fullName>
    </recommendedName>
</protein>
<keyword evidence="2" id="KW-0479">Metal-binding</keyword>
<evidence type="ECO:0000256" key="3">
    <source>
        <dbReference type="ARBA" id="ARBA00023004"/>
    </source>
</evidence>
<evidence type="ECO:0000256" key="1">
    <source>
        <dbReference type="ARBA" id="ARBA00010587"/>
    </source>
</evidence>
<dbReference type="Gene3D" id="1.20.120.50">
    <property type="entry name" value="Hemerythrin-like"/>
    <property type="match status" value="1"/>
</dbReference>
<keyword evidence="3" id="KW-0408">Iron</keyword>
<feature type="region of interest" description="Disordered" evidence="4">
    <location>
        <begin position="126"/>
        <end position="150"/>
    </location>
</feature>
<dbReference type="SUPFAM" id="SSF47188">
    <property type="entry name" value="Hemerythrin-like"/>
    <property type="match status" value="1"/>
</dbReference>
<evidence type="ECO:0008006" key="7">
    <source>
        <dbReference type="Google" id="ProtNLM"/>
    </source>
</evidence>
<dbReference type="Proteomes" id="UP001163336">
    <property type="component" value="Chromosome"/>
</dbReference>
<reference evidence="5" key="1">
    <citation type="submission" date="2022-11" db="EMBL/GenBank/DDBJ databases">
        <title>Isolation and characterization of PLA-degrading bacterium Massilia sp. from Antarctic soil.</title>
        <authorList>
            <person name="Sato K."/>
            <person name="Gomez-Fuentes C."/>
            <person name="Ahmad S.A."/>
            <person name="Zulkharnain A."/>
        </authorList>
    </citation>
    <scope>NUCLEOTIDE SEQUENCE</scope>
    <source>
        <strain evidence="5">N-3</strain>
    </source>
</reference>
<gene>
    <name evidence="5" type="ORF">MasN3_30820</name>
</gene>
<proteinExistence type="inferred from homology"/>
<evidence type="ECO:0000256" key="4">
    <source>
        <dbReference type="SAM" id="MobiDB-lite"/>
    </source>
</evidence>
<dbReference type="InterPro" id="IPR035938">
    <property type="entry name" value="Hemerythrin-like_sf"/>
</dbReference>
<keyword evidence="6" id="KW-1185">Reference proteome</keyword>
<sequence>MLPSSRPAQAARTIVRALAHARKLLLEQVRRVGGEPDARFAAAFVQLAAAIEAAFRHEEALMDAIGFPGVVEQRRDNALLLSALHHAAPRVEAGDLGLGREVVAALPDLLSLHRFCGLRMLATARGSPGAQGPLPGRAIPHGAGRRRRQA</sequence>
<dbReference type="RefSeq" id="WP_281908359.1">
    <property type="nucleotide sequence ID" value="NZ_AP026966.1"/>
</dbReference>
<dbReference type="EMBL" id="AP026966">
    <property type="protein sequence ID" value="BDT59588.1"/>
    <property type="molecule type" value="Genomic_DNA"/>
</dbReference>
<comment type="similarity">
    <text evidence="1">Belongs to the hemerythrin family.</text>
</comment>
<evidence type="ECO:0000313" key="5">
    <source>
        <dbReference type="EMBL" id="BDT59588.1"/>
    </source>
</evidence>
<organism evidence="5 6">
    <name type="scientific">Massilia varians</name>
    <dbReference type="NCBI Taxonomy" id="457921"/>
    <lineage>
        <taxon>Bacteria</taxon>
        <taxon>Pseudomonadati</taxon>
        <taxon>Pseudomonadota</taxon>
        <taxon>Betaproteobacteria</taxon>
        <taxon>Burkholderiales</taxon>
        <taxon>Oxalobacteraceae</taxon>
        <taxon>Telluria group</taxon>
        <taxon>Massilia</taxon>
    </lineage>
</organism>
<evidence type="ECO:0000256" key="2">
    <source>
        <dbReference type="ARBA" id="ARBA00022723"/>
    </source>
</evidence>
<evidence type="ECO:0000313" key="6">
    <source>
        <dbReference type="Proteomes" id="UP001163336"/>
    </source>
</evidence>
<accession>A0ABM8C8L3</accession>
<name>A0ABM8C8L3_9BURK</name>